<dbReference type="PANTHER" id="PTHR36776:SF1">
    <property type="entry name" value="EXPRESSED PROTEIN"/>
    <property type="match status" value="1"/>
</dbReference>
<feature type="signal peptide" evidence="1">
    <location>
        <begin position="1"/>
        <end position="20"/>
    </location>
</feature>
<keyword evidence="1" id="KW-0732">Signal</keyword>
<proteinExistence type="predicted"/>
<dbReference type="AlphaFoldDB" id="A0A1Z5K1K3"/>
<feature type="chain" id="PRO_5012238749" evidence="1">
    <location>
        <begin position="21"/>
        <end position="148"/>
    </location>
</feature>
<sequence length="148" mass="17093">MTKLQSLLLIVSFFFEHNQAWVLPSTFRRSTTRLSVVESVSVESLVDHETVGTELSGSIQRWLDAEWMPQDVHRQMGESCKLSYLKCRQTGEHDLMTIMTTVVGDLEEKWQEYDKDAFVGPWDITNYVSDFLTERAGLERCSCSSQIY</sequence>
<evidence type="ECO:0000313" key="2">
    <source>
        <dbReference type="EMBL" id="GAX20127.1"/>
    </source>
</evidence>
<dbReference type="PANTHER" id="PTHR36776">
    <property type="entry name" value="EXPRESSED PROTEIN"/>
    <property type="match status" value="1"/>
</dbReference>
<accession>A0A1Z5K1K3</accession>
<dbReference type="EMBL" id="BDSP01000143">
    <property type="protein sequence ID" value="GAX20127.1"/>
    <property type="molecule type" value="Genomic_DNA"/>
</dbReference>
<gene>
    <name evidence="2" type="ORF">FisN_17Lu123</name>
</gene>
<comment type="caution">
    <text evidence="2">The sequence shown here is derived from an EMBL/GenBank/DDBJ whole genome shotgun (WGS) entry which is preliminary data.</text>
</comment>
<protein>
    <submittedName>
        <fullName evidence="2">Uncharacterized protein</fullName>
    </submittedName>
</protein>
<reference evidence="2 3" key="1">
    <citation type="journal article" date="2015" name="Plant Cell">
        <title>Oil accumulation by the oleaginous diatom Fistulifera solaris as revealed by the genome and transcriptome.</title>
        <authorList>
            <person name="Tanaka T."/>
            <person name="Maeda Y."/>
            <person name="Veluchamy A."/>
            <person name="Tanaka M."/>
            <person name="Abida H."/>
            <person name="Marechal E."/>
            <person name="Bowler C."/>
            <person name="Muto M."/>
            <person name="Sunaga Y."/>
            <person name="Tanaka M."/>
            <person name="Yoshino T."/>
            <person name="Taniguchi T."/>
            <person name="Fukuda Y."/>
            <person name="Nemoto M."/>
            <person name="Matsumoto M."/>
            <person name="Wong P.S."/>
            <person name="Aburatani S."/>
            <person name="Fujibuchi W."/>
        </authorList>
    </citation>
    <scope>NUCLEOTIDE SEQUENCE [LARGE SCALE GENOMIC DNA]</scope>
    <source>
        <strain evidence="2 3">JPCC DA0580</strain>
    </source>
</reference>
<organism evidence="2 3">
    <name type="scientific">Fistulifera solaris</name>
    <name type="common">Oleaginous diatom</name>
    <dbReference type="NCBI Taxonomy" id="1519565"/>
    <lineage>
        <taxon>Eukaryota</taxon>
        <taxon>Sar</taxon>
        <taxon>Stramenopiles</taxon>
        <taxon>Ochrophyta</taxon>
        <taxon>Bacillariophyta</taxon>
        <taxon>Bacillariophyceae</taxon>
        <taxon>Bacillariophycidae</taxon>
        <taxon>Naviculales</taxon>
        <taxon>Naviculaceae</taxon>
        <taxon>Fistulifera</taxon>
    </lineage>
</organism>
<name>A0A1Z5K1K3_FISSO</name>
<evidence type="ECO:0000313" key="3">
    <source>
        <dbReference type="Proteomes" id="UP000198406"/>
    </source>
</evidence>
<keyword evidence="3" id="KW-1185">Reference proteome</keyword>
<evidence type="ECO:0000256" key="1">
    <source>
        <dbReference type="SAM" id="SignalP"/>
    </source>
</evidence>
<dbReference type="InParanoid" id="A0A1Z5K1K3"/>
<dbReference type="Proteomes" id="UP000198406">
    <property type="component" value="Unassembled WGS sequence"/>
</dbReference>
<dbReference type="OrthoDB" id="41419at2759"/>